<accession>A0A3G3INH7</accession>
<name>A0A3G3INH7_9GAMM</name>
<dbReference type="RefSeq" id="WP_122951900.1">
    <property type="nucleotide sequence ID" value="NZ_CP024634.1"/>
</dbReference>
<organism evidence="2 3">
    <name type="scientific">Bathymodiolus thermophilus thioautotrophic gill symbiont</name>
    <dbReference type="NCBI Taxonomy" id="2360"/>
    <lineage>
        <taxon>Bacteria</taxon>
        <taxon>Pseudomonadati</taxon>
        <taxon>Pseudomonadota</taxon>
        <taxon>Gammaproteobacteria</taxon>
        <taxon>sulfur-oxidizing symbionts</taxon>
    </lineage>
</organism>
<evidence type="ECO:0000313" key="3">
    <source>
        <dbReference type="Proteomes" id="UP000278334"/>
    </source>
</evidence>
<reference evidence="2 3" key="1">
    <citation type="submission" date="2017-11" db="EMBL/GenBank/DDBJ databases">
        <title>Genome sequence of the bacterial symbiont EPR9N from a vent mussel Bathymodiolus thermophilus.</title>
        <authorList>
            <person name="Won Y.-J."/>
        </authorList>
    </citation>
    <scope>NUCLEOTIDE SEQUENCE [LARGE SCALE GENOMIC DNA]</scope>
    <source>
        <strain evidence="2 3">EPR9N</strain>
    </source>
</reference>
<protein>
    <recommendedName>
        <fullName evidence="4">Secreted protein</fullName>
    </recommendedName>
</protein>
<feature type="chain" id="PRO_5017965471" description="Secreted protein" evidence="1">
    <location>
        <begin position="22"/>
        <end position="80"/>
    </location>
</feature>
<evidence type="ECO:0008006" key="4">
    <source>
        <dbReference type="Google" id="ProtNLM"/>
    </source>
</evidence>
<dbReference type="KEGG" id="bthg:MS2017_1671"/>
<evidence type="ECO:0000256" key="1">
    <source>
        <dbReference type="SAM" id="SignalP"/>
    </source>
</evidence>
<gene>
    <name evidence="2" type="ORF">MS2017_1671</name>
</gene>
<dbReference type="AlphaFoldDB" id="A0A3G3INH7"/>
<sequence length="80" mass="9027" precursor="true">MKNIKKFTVLLMLIFTTAVTASWFGSGEDKKDTETKANKEKTAEECEIPTFAKAIGHEDQWLLHNGCPPREKTEEAVKSK</sequence>
<proteinExistence type="predicted"/>
<keyword evidence="1" id="KW-0732">Signal</keyword>
<dbReference type="EMBL" id="CP024634">
    <property type="protein sequence ID" value="AYQ57350.1"/>
    <property type="molecule type" value="Genomic_DNA"/>
</dbReference>
<evidence type="ECO:0000313" key="2">
    <source>
        <dbReference type="EMBL" id="AYQ57350.1"/>
    </source>
</evidence>
<feature type="signal peptide" evidence="1">
    <location>
        <begin position="1"/>
        <end position="21"/>
    </location>
</feature>
<dbReference type="Proteomes" id="UP000278334">
    <property type="component" value="Chromosome"/>
</dbReference>